<feature type="compositionally biased region" description="Basic residues" evidence="7">
    <location>
        <begin position="384"/>
        <end position="399"/>
    </location>
</feature>
<name>A0A9K3D2Q0_9EUKA</name>
<dbReference type="Proteomes" id="UP000265618">
    <property type="component" value="Unassembled WGS sequence"/>
</dbReference>
<evidence type="ECO:0000256" key="7">
    <source>
        <dbReference type="SAM" id="MobiDB-lite"/>
    </source>
</evidence>
<accession>A0A9K3D2Q0</accession>
<evidence type="ECO:0000256" key="6">
    <source>
        <dbReference type="SAM" id="Coils"/>
    </source>
</evidence>
<feature type="region of interest" description="Disordered" evidence="7">
    <location>
        <begin position="366"/>
        <end position="399"/>
    </location>
</feature>
<comment type="caution">
    <text evidence="8">The sequence shown here is derived from an EMBL/GenBank/DDBJ whole genome shotgun (WGS) entry which is preliminary data.</text>
</comment>
<organism evidence="8 9">
    <name type="scientific">Kipferlia bialata</name>
    <dbReference type="NCBI Taxonomy" id="797122"/>
    <lineage>
        <taxon>Eukaryota</taxon>
        <taxon>Metamonada</taxon>
        <taxon>Carpediemonas-like organisms</taxon>
        <taxon>Kipferlia</taxon>
    </lineage>
</organism>
<comment type="subcellular location">
    <subcellularLocation>
        <location evidence="2">Cell projection</location>
    </subcellularLocation>
    <subcellularLocation>
        <location evidence="1">Cytoplasm</location>
        <location evidence="1">Cytoskeleton</location>
    </subcellularLocation>
</comment>
<evidence type="ECO:0000256" key="1">
    <source>
        <dbReference type="ARBA" id="ARBA00004245"/>
    </source>
</evidence>
<dbReference type="PANTHER" id="PTHR14871:SF1">
    <property type="entry name" value="DYNEIN REGULATORY COMPLEX PROTEIN 9"/>
    <property type="match status" value="1"/>
</dbReference>
<evidence type="ECO:0000256" key="2">
    <source>
        <dbReference type="ARBA" id="ARBA00004316"/>
    </source>
</evidence>
<evidence type="ECO:0000256" key="5">
    <source>
        <dbReference type="ARBA" id="ARBA00023273"/>
    </source>
</evidence>
<keyword evidence="5" id="KW-0966">Cell projection</keyword>
<gene>
    <name evidence="8" type="ORF">KIPB_009672</name>
</gene>
<dbReference type="PANTHER" id="PTHR14871">
    <property type="entry name" value="DYNEIN REGULATORY COMPLEX PROTEIN 9"/>
    <property type="match status" value="1"/>
</dbReference>
<evidence type="ECO:0000313" key="8">
    <source>
        <dbReference type="EMBL" id="GIQ87601.1"/>
    </source>
</evidence>
<sequence>MKDLDPSVGDSLSTDNIIVVSAVLDDIVEKLRFLSDIAPDVLAHREELARYVGGEISTVIERQQGLERRFEELIGQRTEFHRAKAKASLRAVQEELDVVANDLKHTTQRLCDNLRENPNVAENLNKVHRYRGEMERLLSGTLSDLAMTQTFTALRQVVERQKESQEKYAQLLEREELYQVQQEQIKTKIGKVQKDQQEETTRRQASILELRTELGSVRRRVRADLAYLKENTEGSLNYSQRQHAETLARAQDQMQHMTDTLNEEERLFTVKQEALERGLKELQRESGRWLDQTETTKTELDTEIALLEVNRDTALERIQSLKEQVALNAQEKAAYEERQAFLTRMKSCQKVVRALRADRAVANIQDIWRSALDPPPPKKEAKKGGKGGKGKKGKKGKKK</sequence>
<keyword evidence="9" id="KW-1185">Reference proteome</keyword>
<dbReference type="EMBL" id="BDIP01003356">
    <property type="protein sequence ID" value="GIQ87601.1"/>
    <property type="molecule type" value="Genomic_DNA"/>
</dbReference>
<evidence type="ECO:0008006" key="10">
    <source>
        <dbReference type="Google" id="ProtNLM"/>
    </source>
</evidence>
<feature type="coiled-coil region" evidence="6">
    <location>
        <begin position="82"/>
        <end position="109"/>
    </location>
</feature>
<evidence type="ECO:0000256" key="3">
    <source>
        <dbReference type="ARBA" id="ARBA00022490"/>
    </source>
</evidence>
<proteinExistence type="predicted"/>
<dbReference type="OrthoDB" id="10254713at2759"/>
<evidence type="ECO:0000256" key="4">
    <source>
        <dbReference type="ARBA" id="ARBA00023212"/>
    </source>
</evidence>
<protein>
    <recommendedName>
        <fullName evidence="10">Dynein regulatory complex protein 9</fullName>
    </recommendedName>
</protein>
<evidence type="ECO:0000313" key="9">
    <source>
        <dbReference type="Proteomes" id="UP000265618"/>
    </source>
</evidence>
<feature type="coiled-coil region" evidence="6">
    <location>
        <begin position="247"/>
        <end position="338"/>
    </location>
</feature>
<keyword evidence="6" id="KW-0175">Coiled coil</keyword>
<reference evidence="8 9" key="1">
    <citation type="journal article" date="2018" name="PLoS ONE">
        <title>The draft genome of Kipferlia bialata reveals reductive genome evolution in fornicate parasites.</title>
        <authorList>
            <person name="Tanifuji G."/>
            <person name="Takabayashi S."/>
            <person name="Kume K."/>
            <person name="Takagi M."/>
            <person name="Nakayama T."/>
            <person name="Kamikawa R."/>
            <person name="Inagaki Y."/>
            <person name="Hashimoto T."/>
        </authorList>
    </citation>
    <scope>NUCLEOTIDE SEQUENCE [LARGE SCALE GENOMIC DNA]</scope>
    <source>
        <strain evidence="8">NY0173</strain>
    </source>
</reference>
<dbReference type="GO" id="GO:0005856">
    <property type="term" value="C:cytoskeleton"/>
    <property type="evidence" value="ECO:0007669"/>
    <property type="project" value="UniProtKB-SubCell"/>
</dbReference>
<keyword evidence="4" id="KW-0206">Cytoskeleton</keyword>
<dbReference type="GO" id="GO:0044782">
    <property type="term" value="P:cilium organization"/>
    <property type="evidence" value="ECO:0007669"/>
    <property type="project" value="TreeGrafter"/>
</dbReference>
<dbReference type="GO" id="GO:0005737">
    <property type="term" value="C:cytoplasm"/>
    <property type="evidence" value="ECO:0007669"/>
    <property type="project" value="TreeGrafter"/>
</dbReference>
<dbReference type="InterPro" id="IPR042618">
    <property type="entry name" value="IQCG"/>
</dbReference>
<keyword evidence="3" id="KW-0963">Cytoplasm</keyword>
<dbReference type="AlphaFoldDB" id="A0A9K3D2Q0"/>
<dbReference type="GO" id="GO:0031514">
    <property type="term" value="C:motile cilium"/>
    <property type="evidence" value="ECO:0007669"/>
    <property type="project" value="TreeGrafter"/>
</dbReference>